<dbReference type="EMBL" id="VJXY01000051">
    <property type="protein sequence ID" value="MBD6619944.1"/>
    <property type="molecule type" value="Genomic_DNA"/>
</dbReference>
<proteinExistence type="predicted"/>
<dbReference type="PANTHER" id="PTHR12526:SF510">
    <property type="entry name" value="D-INOSITOL 3-PHOSPHATE GLYCOSYLTRANSFERASE"/>
    <property type="match status" value="1"/>
</dbReference>
<evidence type="ECO:0000256" key="2">
    <source>
        <dbReference type="ARBA" id="ARBA00022679"/>
    </source>
</evidence>
<evidence type="ECO:0000256" key="1">
    <source>
        <dbReference type="ARBA" id="ARBA00022676"/>
    </source>
</evidence>
<keyword evidence="5" id="KW-1185">Reference proteome</keyword>
<accession>A0AA40T3H8</accession>
<evidence type="ECO:0000313" key="5">
    <source>
        <dbReference type="Proteomes" id="UP001165986"/>
    </source>
</evidence>
<dbReference type="PANTHER" id="PTHR12526">
    <property type="entry name" value="GLYCOSYLTRANSFERASE"/>
    <property type="match status" value="1"/>
</dbReference>
<dbReference type="AlphaFoldDB" id="A0AA40T3H8"/>
<dbReference type="Pfam" id="PF00534">
    <property type="entry name" value="Glycos_transf_1"/>
    <property type="match status" value="1"/>
</dbReference>
<dbReference type="SUPFAM" id="SSF53756">
    <property type="entry name" value="UDP-Glycosyltransferase/glycogen phosphorylase"/>
    <property type="match status" value="1"/>
</dbReference>
<dbReference type="GO" id="GO:0016757">
    <property type="term" value="F:glycosyltransferase activity"/>
    <property type="evidence" value="ECO:0007669"/>
    <property type="project" value="UniProtKB-KW"/>
</dbReference>
<reference evidence="4" key="1">
    <citation type="submission" date="2019-07" db="EMBL/GenBank/DDBJ databases">
        <title>Toxilogical consequences of a new and cryptic species of cyanobacteria (Komarekiella delphini-convector) recovered from the epidermis of a bottlenose dolphin and 1500 ft. in the air.</title>
        <authorList>
            <person name="Brown A.O."/>
            <person name="Dvorak P."/>
            <person name="Villanueva C.D."/>
            <person name="Foss A.J."/>
            <person name="Garvey A.D."/>
            <person name="Gibson Q.A."/>
            <person name="Johansen J.R."/>
            <person name="Casamatta D.A."/>
        </authorList>
    </citation>
    <scope>NUCLEOTIDE SEQUENCE</scope>
    <source>
        <strain evidence="4">SJRDD-AB1</strain>
    </source>
</reference>
<dbReference type="Gene3D" id="3.40.50.2000">
    <property type="entry name" value="Glycogen Phosphorylase B"/>
    <property type="match status" value="1"/>
</dbReference>
<organism evidence="4 5">
    <name type="scientific">Komarekiella delphini-convector SJRDD-AB1</name>
    <dbReference type="NCBI Taxonomy" id="2593771"/>
    <lineage>
        <taxon>Bacteria</taxon>
        <taxon>Bacillati</taxon>
        <taxon>Cyanobacteriota</taxon>
        <taxon>Cyanophyceae</taxon>
        <taxon>Nostocales</taxon>
        <taxon>Nostocaceae</taxon>
        <taxon>Komarekiella</taxon>
        <taxon>Komarekiella delphini-convector</taxon>
    </lineage>
</organism>
<feature type="domain" description="Glycosyl transferase family 1" evidence="3">
    <location>
        <begin position="209"/>
        <end position="364"/>
    </location>
</feature>
<keyword evidence="2" id="KW-0808">Transferase</keyword>
<dbReference type="CDD" id="cd03801">
    <property type="entry name" value="GT4_PimA-like"/>
    <property type="match status" value="1"/>
</dbReference>
<dbReference type="RefSeq" id="WP_191761142.1">
    <property type="nucleotide sequence ID" value="NZ_VJXY01000051.1"/>
</dbReference>
<protein>
    <submittedName>
        <fullName evidence="4">Glycosyltransferase family 4 protein</fullName>
    </submittedName>
</protein>
<evidence type="ECO:0000313" key="4">
    <source>
        <dbReference type="EMBL" id="MBD6619944.1"/>
    </source>
</evidence>
<sequence>MPKSLRILYAVGPEDIIEAYNYWSKGEDAPSQVSVTFSSQFYEVCKTLDAKGYAIAQSNQKRCIQDERFIIEHRPVPLPDASGILYHLRQIWCGLHLLASAIRFRANVAVVDSGTTYWFVLSLFSWLGVKVIPSLHCLLWCKYLPPRLVDKLNLLLSHNLFAYDCKAVLVASHDIAAQISHLTGGKHQPILEFFSTYHCADFANLAVPDIKQSSFRILFAGRVERNKGVFDLLEIAKRFATEGRQEIIFDICGEGSALETLRLEAKQAGVDGSFICHGYCSKLQMRGMFERSHVVVVPTRTEFIEGFNRVVCESILSGRPVVTSAVCPALFYVQDAVVEVPPNDVQAYGNALLELYSDRQLYEHKRQACLIAQEQFYDTRKSWGAALKSILLAIQEQEKVKKLAITSKIGG</sequence>
<dbReference type="Proteomes" id="UP001165986">
    <property type="component" value="Unassembled WGS sequence"/>
</dbReference>
<comment type="caution">
    <text evidence="4">The sequence shown here is derived from an EMBL/GenBank/DDBJ whole genome shotgun (WGS) entry which is preliminary data.</text>
</comment>
<keyword evidence="1" id="KW-0328">Glycosyltransferase</keyword>
<name>A0AA40T3H8_9NOST</name>
<dbReference type="InterPro" id="IPR001296">
    <property type="entry name" value="Glyco_trans_1"/>
</dbReference>
<evidence type="ECO:0000259" key="3">
    <source>
        <dbReference type="Pfam" id="PF00534"/>
    </source>
</evidence>
<gene>
    <name evidence="4" type="ORF">FNW02_30110</name>
</gene>